<dbReference type="Gene3D" id="3.90.1210.10">
    <property type="entry name" value="Antifreeze-like/N-acetylneuraminic acid synthase C-terminal domain"/>
    <property type="match status" value="1"/>
</dbReference>
<dbReference type="InterPro" id="IPR013974">
    <property type="entry name" value="SAF"/>
</dbReference>
<organism evidence="2">
    <name type="scientific">marine sediment metagenome</name>
    <dbReference type="NCBI Taxonomy" id="412755"/>
    <lineage>
        <taxon>unclassified sequences</taxon>
        <taxon>metagenomes</taxon>
        <taxon>ecological metagenomes</taxon>
    </lineage>
</organism>
<dbReference type="CDD" id="cd11615">
    <property type="entry name" value="SAF_NeuB_like"/>
    <property type="match status" value="1"/>
</dbReference>
<dbReference type="PROSITE" id="PS50844">
    <property type="entry name" value="AFP_LIKE"/>
    <property type="match status" value="1"/>
</dbReference>
<dbReference type="InterPro" id="IPR051690">
    <property type="entry name" value="PseI-like"/>
</dbReference>
<protein>
    <recommendedName>
        <fullName evidence="1">AFP-like domain-containing protein</fullName>
    </recommendedName>
</protein>
<sequence length="156" mass="17782">IPSLREIFGVPVGLADHIDAESELALIIPLLAVSMGVTVIEKHITHDRSLKGEDIEAALNPDEFKKFVEYIQEAKKALGKSRFRDFSEAELKYREVSRKKTVASKRINKDEKITKENVTFKRSDEGVCPDESKYIIGRTANRDIEKDEPILWNKVK</sequence>
<name>X1LWK4_9ZZZZ</name>
<dbReference type="InterPro" id="IPR006190">
    <property type="entry name" value="SAF_AFP_Neu5Ac"/>
</dbReference>
<dbReference type="EMBL" id="BARV01021415">
    <property type="protein sequence ID" value="GAI23443.1"/>
    <property type="molecule type" value="Genomic_DNA"/>
</dbReference>
<dbReference type="InterPro" id="IPR013785">
    <property type="entry name" value="Aldolase_TIM"/>
</dbReference>
<proteinExistence type="predicted"/>
<gene>
    <name evidence="2" type="ORF">S06H3_35497</name>
</gene>
<dbReference type="PANTHER" id="PTHR42966">
    <property type="entry name" value="N-ACETYLNEURAMINATE SYNTHASE"/>
    <property type="match status" value="1"/>
</dbReference>
<dbReference type="AlphaFoldDB" id="X1LWK4"/>
<dbReference type="PANTHER" id="PTHR42966:SF1">
    <property type="entry name" value="SIALIC ACID SYNTHASE"/>
    <property type="match status" value="1"/>
</dbReference>
<evidence type="ECO:0000259" key="1">
    <source>
        <dbReference type="PROSITE" id="PS50844"/>
    </source>
</evidence>
<dbReference type="InterPro" id="IPR013132">
    <property type="entry name" value="PseI/NeuA/B-like_N"/>
</dbReference>
<dbReference type="InterPro" id="IPR057736">
    <property type="entry name" value="SAF_PseI/NeuA/NeuB"/>
</dbReference>
<dbReference type="SMART" id="SM00858">
    <property type="entry name" value="SAF"/>
    <property type="match status" value="1"/>
</dbReference>
<reference evidence="2" key="1">
    <citation type="journal article" date="2014" name="Front. Microbiol.">
        <title>High frequency of phylogenetically diverse reductive dehalogenase-homologous genes in deep subseafloor sedimentary metagenomes.</title>
        <authorList>
            <person name="Kawai M."/>
            <person name="Futagami T."/>
            <person name="Toyoda A."/>
            <person name="Takaki Y."/>
            <person name="Nishi S."/>
            <person name="Hori S."/>
            <person name="Arai W."/>
            <person name="Tsubouchi T."/>
            <person name="Morono Y."/>
            <person name="Uchiyama I."/>
            <person name="Ito T."/>
            <person name="Fujiyama A."/>
            <person name="Inagaki F."/>
            <person name="Takami H."/>
        </authorList>
    </citation>
    <scope>NUCLEOTIDE SEQUENCE</scope>
    <source>
        <strain evidence="2">Expedition CK06-06</strain>
    </source>
</reference>
<dbReference type="GO" id="GO:0047444">
    <property type="term" value="F:N-acylneuraminate-9-phosphate synthase activity"/>
    <property type="evidence" value="ECO:0007669"/>
    <property type="project" value="TreeGrafter"/>
</dbReference>
<dbReference type="Pfam" id="PF03102">
    <property type="entry name" value="NeuB"/>
    <property type="match status" value="1"/>
</dbReference>
<dbReference type="Gene3D" id="3.20.20.70">
    <property type="entry name" value="Aldolase class I"/>
    <property type="match status" value="1"/>
</dbReference>
<feature type="non-terminal residue" evidence="2">
    <location>
        <position position="1"/>
    </location>
</feature>
<dbReference type="Pfam" id="PF08666">
    <property type="entry name" value="SAF"/>
    <property type="match status" value="1"/>
</dbReference>
<dbReference type="SUPFAM" id="SSF51569">
    <property type="entry name" value="Aldolase"/>
    <property type="match status" value="1"/>
</dbReference>
<comment type="caution">
    <text evidence="2">The sequence shown here is derived from an EMBL/GenBank/DDBJ whole genome shotgun (WGS) entry which is preliminary data.</text>
</comment>
<dbReference type="InterPro" id="IPR036732">
    <property type="entry name" value="AFP_Neu5c_C_sf"/>
</dbReference>
<evidence type="ECO:0000313" key="2">
    <source>
        <dbReference type="EMBL" id="GAI23443.1"/>
    </source>
</evidence>
<accession>X1LWK4</accession>
<dbReference type="SUPFAM" id="SSF51269">
    <property type="entry name" value="AFP III-like domain"/>
    <property type="match status" value="1"/>
</dbReference>
<dbReference type="GO" id="GO:0016051">
    <property type="term" value="P:carbohydrate biosynthetic process"/>
    <property type="evidence" value="ECO:0007669"/>
    <property type="project" value="InterPro"/>
</dbReference>
<feature type="domain" description="AFP-like" evidence="1">
    <location>
        <begin position="100"/>
        <end position="156"/>
    </location>
</feature>